<gene>
    <name evidence="7" type="ordered locus">Calni_0694</name>
</gene>
<dbReference type="Pfam" id="PF00005">
    <property type="entry name" value="ABC_tran"/>
    <property type="match status" value="1"/>
</dbReference>
<evidence type="ECO:0000313" key="7">
    <source>
        <dbReference type="EMBL" id="ADR18605.1"/>
    </source>
</evidence>
<keyword evidence="8" id="KW-1185">Reference proteome</keyword>
<evidence type="ECO:0000256" key="1">
    <source>
        <dbReference type="ARBA" id="ARBA00005417"/>
    </source>
</evidence>
<dbReference type="PANTHER" id="PTHR43820:SF4">
    <property type="entry name" value="HIGH-AFFINITY BRANCHED-CHAIN AMINO ACID TRANSPORT ATP-BINDING PROTEIN LIVF"/>
    <property type="match status" value="1"/>
</dbReference>
<dbReference type="PANTHER" id="PTHR43820">
    <property type="entry name" value="HIGH-AFFINITY BRANCHED-CHAIN AMINO ACID TRANSPORT ATP-BINDING PROTEIN LIVF"/>
    <property type="match status" value="1"/>
</dbReference>
<dbReference type="GO" id="GO:0015807">
    <property type="term" value="P:L-amino acid transport"/>
    <property type="evidence" value="ECO:0007669"/>
    <property type="project" value="TreeGrafter"/>
</dbReference>
<dbReference type="EMBL" id="CP002347">
    <property type="protein sequence ID" value="ADR18605.1"/>
    <property type="molecule type" value="Genomic_DNA"/>
</dbReference>
<dbReference type="InterPro" id="IPR052156">
    <property type="entry name" value="BCAA_Transport_ATP-bd_LivF"/>
</dbReference>
<keyword evidence="2" id="KW-0813">Transport</keyword>
<evidence type="ECO:0000256" key="5">
    <source>
        <dbReference type="ARBA" id="ARBA00022970"/>
    </source>
</evidence>
<sequence length="234" mass="25862">MLKLKNIHTKYGHIEALKGIDIHIKEGEIVTIIGGNGAGKTTTLNTISGIIKPVAGEIHFLNKDITHWKADKIVAEGLVQVPEGRQIFPNLTVYENLQLGAYLVKDKLKVSEKLEYVYYLFPRLKEREKQLGGTLSGGEQQMFAIGRALMSDPVLLLLDEPSLGLAPIVVQNIFKIIQDINKKGTTILLVEQNAHMALSIAHRGYVLETGKITLEDNAKNLLSNDEVRKAYLGG</sequence>
<dbReference type="InterPro" id="IPR030660">
    <property type="entry name" value="ABC_branched_ATPase_LivF/BraG"/>
</dbReference>
<dbReference type="InterPro" id="IPR003593">
    <property type="entry name" value="AAA+_ATPase"/>
</dbReference>
<reference key="1">
    <citation type="submission" date="2010-11" db="EMBL/GenBank/DDBJ databases">
        <title>The complete genome of chromosome of Calditerrivibrio nitroreducens DSM 19672.</title>
        <authorList>
            <consortium name="US DOE Joint Genome Institute (JGI-PGF)"/>
            <person name="Lucas S."/>
            <person name="Copeland A."/>
            <person name="Lapidus A."/>
            <person name="Bruce D."/>
            <person name="Goodwin L."/>
            <person name="Pitluck S."/>
            <person name="Kyrpides N."/>
            <person name="Mavromatis K."/>
            <person name="Ivanova N."/>
            <person name="Mikhailova N."/>
            <person name="Zeytun A."/>
            <person name="Brettin T."/>
            <person name="Detter J.C."/>
            <person name="Tapia R."/>
            <person name="Han C."/>
            <person name="Land M."/>
            <person name="Hauser L."/>
            <person name="Markowitz V."/>
            <person name="Cheng J.-F."/>
            <person name="Hugenholtz P."/>
            <person name="Woyke T."/>
            <person name="Wu D."/>
            <person name="Spring S."/>
            <person name="Schroeder M."/>
            <person name="Brambilla E."/>
            <person name="Klenk H.-P."/>
            <person name="Eisen J.A."/>
        </authorList>
    </citation>
    <scope>NUCLEOTIDE SEQUENCE [LARGE SCALE GENOMIC DNA]</scope>
    <source>
        <strain>DSM 19672</strain>
    </source>
</reference>
<comment type="similarity">
    <text evidence="1">Belongs to the ABC transporter superfamily.</text>
</comment>
<dbReference type="OrthoDB" id="9776369at2"/>
<dbReference type="PROSITE" id="PS00211">
    <property type="entry name" value="ABC_TRANSPORTER_1"/>
    <property type="match status" value="1"/>
</dbReference>
<proteinExistence type="inferred from homology"/>
<dbReference type="GO" id="GO:0016887">
    <property type="term" value="F:ATP hydrolysis activity"/>
    <property type="evidence" value="ECO:0007669"/>
    <property type="project" value="InterPro"/>
</dbReference>
<keyword evidence="3" id="KW-0547">Nucleotide-binding</keyword>
<reference evidence="7 8" key="2">
    <citation type="journal article" date="2011" name="Stand. Genomic Sci.">
        <title>Complete genome sequence of Calditerrivibrio nitroreducens type strain (Yu37-1).</title>
        <authorList>
            <person name="Pitluck S."/>
            <person name="Sikorski J."/>
            <person name="Zeytun A."/>
            <person name="Lapidus A."/>
            <person name="Nolan M."/>
            <person name="Lucas S."/>
            <person name="Hammon N."/>
            <person name="Deshpande S."/>
            <person name="Cheng J.F."/>
            <person name="Tapia R."/>
            <person name="Han C."/>
            <person name="Goodwin L."/>
            <person name="Liolios K."/>
            <person name="Pagani I."/>
            <person name="Ivanova N."/>
            <person name="Mavromatis K."/>
            <person name="Pati A."/>
            <person name="Chen A."/>
            <person name="Palaniappan K."/>
            <person name="Hauser L."/>
            <person name="Chang Y.J."/>
            <person name="Jeffries C.D."/>
            <person name="Detter J.C."/>
            <person name="Brambilla E."/>
            <person name="Djao O.D."/>
            <person name="Rohde M."/>
            <person name="Spring S."/>
            <person name="Goker M."/>
            <person name="Woyke T."/>
            <person name="Bristow J."/>
            <person name="Eisen J.A."/>
            <person name="Markowitz V."/>
            <person name="Hugenholtz P."/>
            <person name="Kyrpides N.C."/>
            <person name="Klenk H.P."/>
            <person name="Land M."/>
        </authorList>
    </citation>
    <scope>NUCLEOTIDE SEQUENCE [LARGE SCALE GENOMIC DNA]</scope>
    <source>
        <strain evidence="8">DSM 19672 / NBRC 101217 / Yu37-1</strain>
    </source>
</reference>
<dbReference type="InterPro" id="IPR017871">
    <property type="entry name" value="ABC_transporter-like_CS"/>
</dbReference>
<dbReference type="KEGG" id="cni:Calni_0694"/>
<dbReference type="eggNOG" id="COG0410">
    <property type="taxonomic scope" value="Bacteria"/>
</dbReference>
<dbReference type="STRING" id="768670.Calni_0694"/>
<dbReference type="GO" id="GO:0005524">
    <property type="term" value="F:ATP binding"/>
    <property type="evidence" value="ECO:0007669"/>
    <property type="project" value="UniProtKB-KW"/>
</dbReference>
<dbReference type="PROSITE" id="PS50893">
    <property type="entry name" value="ABC_TRANSPORTER_2"/>
    <property type="match status" value="1"/>
</dbReference>
<name>E4TG55_CALNY</name>
<evidence type="ECO:0000256" key="2">
    <source>
        <dbReference type="ARBA" id="ARBA00022448"/>
    </source>
</evidence>
<dbReference type="Gene3D" id="3.40.50.300">
    <property type="entry name" value="P-loop containing nucleotide triphosphate hydrolases"/>
    <property type="match status" value="1"/>
</dbReference>
<dbReference type="GO" id="GO:0015658">
    <property type="term" value="F:branched-chain amino acid transmembrane transporter activity"/>
    <property type="evidence" value="ECO:0007669"/>
    <property type="project" value="InterPro"/>
</dbReference>
<dbReference type="Proteomes" id="UP000007039">
    <property type="component" value="Chromosome"/>
</dbReference>
<dbReference type="AlphaFoldDB" id="E4TG55"/>
<feature type="domain" description="ABC transporter" evidence="6">
    <location>
        <begin position="2"/>
        <end position="234"/>
    </location>
</feature>
<dbReference type="InterPro" id="IPR027417">
    <property type="entry name" value="P-loop_NTPase"/>
</dbReference>
<dbReference type="PIRSF" id="PIRSF039137">
    <property type="entry name" value="ABC_branched_ATPase"/>
    <property type="match status" value="1"/>
</dbReference>
<dbReference type="SMART" id="SM00382">
    <property type="entry name" value="AAA"/>
    <property type="match status" value="1"/>
</dbReference>
<evidence type="ECO:0000313" key="8">
    <source>
        <dbReference type="Proteomes" id="UP000007039"/>
    </source>
</evidence>
<evidence type="ECO:0000256" key="3">
    <source>
        <dbReference type="ARBA" id="ARBA00022741"/>
    </source>
</evidence>
<dbReference type="InterPro" id="IPR003439">
    <property type="entry name" value="ABC_transporter-like_ATP-bd"/>
</dbReference>
<dbReference type="RefSeq" id="WP_013450818.1">
    <property type="nucleotide sequence ID" value="NC_014758.1"/>
</dbReference>
<keyword evidence="4 7" id="KW-0067">ATP-binding</keyword>
<dbReference type="SUPFAM" id="SSF52540">
    <property type="entry name" value="P-loop containing nucleoside triphosphate hydrolases"/>
    <property type="match status" value="1"/>
</dbReference>
<keyword evidence="5" id="KW-0029">Amino-acid transport</keyword>
<dbReference type="HOGENOM" id="CLU_000604_1_2_0"/>
<evidence type="ECO:0000256" key="4">
    <source>
        <dbReference type="ARBA" id="ARBA00022840"/>
    </source>
</evidence>
<organism evidence="7 8">
    <name type="scientific">Calditerrivibrio nitroreducens (strain DSM 19672 / NBRC 101217 / Yu37-1)</name>
    <dbReference type="NCBI Taxonomy" id="768670"/>
    <lineage>
        <taxon>Bacteria</taxon>
        <taxon>Pseudomonadati</taxon>
        <taxon>Deferribacterota</taxon>
        <taxon>Deferribacteres</taxon>
        <taxon>Deferribacterales</taxon>
        <taxon>Calditerrivibrionaceae</taxon>
    </lineage>
</organism>
<evidence type="ECO:0000259" key="6">
    <source>
        <dbReference type="PROSITE" id="PS50893"/>
    </source>
</evidence>
<dbReference type="CDD" id="cd03224">
    <property type="entry name" value="ABC_TM1139_LivF_branched"/>
    <property type="match status" value="1"/>
</dbReference>
<protein>
    <submittedName>
        <fullName evidence="7">Amino acid/amide ABC transporter ATP-binding protein 2, HAAT family</fullName>
    </submittedName>
</protein>
<accession>E4TG55</accession>